<protein>
    <recommendedName>
        <fullName evidence="5">RING-type domain-containing protein</fullName>
    </recommendedName>
</protein>
<evidence type="ECO:0000256" key="1">
    <source>
        <dbReference type="ARBA" id="ARBA00022723"/>
    </source>
</evidence>
<dbReference type="InterPro" id="IPR001841">
    <property type="entry name" value="Znf_RING"/>
</dbReference>
<dbReference type="GO" id="GO:0004842">
    <property type="term" value="F:ubiquitin-protein transferase activity"/>
    <property type="evidence" value="ECO:0007669"/>
    <property type="project" value="InterPro"/>
</dbReference>
<sequence>MVGSRITDHDRLVDGGKGGFPAPPASGVSCSICLDIVSDNGGRSWAKLQCGHEFHLDCIGSAFNVKGAMQCPNCRKVEKGQWLYANGCTRSFPEFGMDDWYPDEDYYDFYSEMPFRFHWCPFGELTTIHSAFEEVESPSTTYHELQGHRAIFSEHSTSSPVARSYVAYVGPLPPTSLRASDGVDDLNFNHHWNNLSGRNEIFAPHAFPAINIHYHSWGSHSPTISISGGHVQSVDPASIPPGLLRTSQGELDATTRLRSFPHPLPFEHGSNSRAGSSFVSAIIPRHPGGSERIQVSHSLHHQQQPTNQPGLPTPLVPAARRGLPTLVPTLSPPNHHNGGLYIFPPPSSSGHGPLEAENPLPSHFHAWEQRHLSHFSITSRGSGWGLYHSTGASDSSNLSGSFRHRPFS</sequence>
<dbReference type="Proteomes" id="UP001054252">
    <property type="component" value="Unassembled WGS sequence"/>
</dbReference>
<dbReference type="PROSITE" id="PS51257">
    <property type="entry name" value="PROKAR_LIPOPROTEIN"/>
    <property type="match status" value="1"/>
</dbReference>
<keyword evidence="3" id="KW-0862">Zinc</keyword>
<keyword evidence="7" id="KW-1185">Reference proteome</keyword>
<evidence type="ECO:0000313" key="6">
    <source>
        <dbReference type="EMBL" id="GKU86838.1"/>
    </source>
</evidence>
<dbReference type="PANTHER" id="PTHR46798:SF5">
    <property type="entry name" value="E3 UBIQUITIN-PROTEIN LIGASE RFI2"/>
    <property type="match status" value="1"/>
</dbReference>
<dbReference type="Pfam" id="PF00097">
    <property type="entry name" value="zf-C3HC4"/>
    <property type="match status" value="1"/>
</dbReference>
<dbReference type="EMBL" id="BPVZ01000001">
    <property type="protein sequence ID" value="GKU86838.1"/>
    <property type="molecule type" value="Genomic_DNA"/>
</dbReference>
<evidence type="ECO:0000256" key="2">
    <source>
        <dbReference type="ARBA" id="ARBA00022771"/>
    </source>
</evidence>
<organism evidence="6 7">
    <name type="scientific">Rubroshorea leprosula</name>
    <dbReference type="NCBI Taxonomy" id="152421"/>
    <lineage>
        <taxon>Eukaryota</taxon>
        <taxon>Viridiplantae</taxon>
        <taxon>Streptophyta</taxon>
        <taxon>Embryophyta</taxon>
        <taxon>Tracheophyta</taxon>
        <taxon>Spermatophyta</taxon>
        <taxon>Magnoliopsida</taxon>
        <taxon>eudicotyledons</taxon>
        <taxon>Gunneridae</taxon>
        <taxon>Pentapetalae</taxon>
        <taxon>rosids</taxon>
        <taxon>malvids</taxon>
        <taxon>Malvales</taxon>
        <taxon>Dipterocarpaceae</taxon>
        <taxon>Rubroshorea</taxon>
    </lineage>
</organism>
<dbReference type="Gene3D" id="3.30.40.10">
    <property type="entry name" value="Zinc/RING finger domain, C3HC4 (zinc finger)"/>
    <property type="match status" value="1"/>
</dbReference>
<name>A0AAV5HDF1_9ROSI</name>
<keyword evidence="2 4" id="KW-0863">Zinc-finger</keyword>
<reference evidence="6 7" key="1">
    <citation type="journal article" date="2021" name="Commun. Biol.">
        <title>The genome of Shorea leprosula (Dipterocarpaceae) highlights the ecological relevance of drought in aseasonal tropical rainforests.</title>
        <authorList>
            <person name="Ng K.K.S."/>
            <person name="Kobayashi M.J."/>
            <person name="Fawcett J.A."/>
            <person name="Hatakeyama M."/>
            <person name="Paape T."/>
            <person name="Ng C.H."/>
            <person name="Ang C.C."/>
            <person name="Tnah L.H."/>
            <person name="Lee C.T."/>
            <person name="Nishiyama T."/>
            <person name="Sese J."/>
            <person name="O'Brien M.J."/>
            <person name="Copetti D."/>
            <person name="Mohd Noor M.I."/>
            <person name="Ong R.C."/>
            <person name="Putra M."/>
            <person name="Sireger I.Z."/>
            <person name="Indrioko S."/>
            <person name="Kosugi Y."/>
            <person name="Izuno A."/>
            <person name="Isagi Y."/>
            <person name="Lee S.L."/>
            <person name="Shimizu K.K."/>
        </authorList>
    </citation>
    <scope>NUCLEOTIDE SEQUENCE [LARGE SCALE GENOMIC DNA]</scope>
    <source>
        <strain evidence="6">214</strain>
    </source>
</reference>
<keyword evidence="1" id="KW-0479">Metal-binding</keyword>
<evidence type="ECO:0000256" key="3">
    <source>
        <dbReference type="ARBA" id="ARBA00022833"/>
    </source>
</evidence>
<dbReference type="PANTHER" id="PTHR46798">
    <property type="entry name" value="OS09G0511500 PROTEIN"/>
    <property type="match status" value="1"/>
</dbReference>
<evidence type="ECO:0000256" key="4">
    <source>
        <dbReference type="PROSITE-ProRule" id="PRU00175"/>
    </source>
</evidence>
<dbReference type="InterPro" id="IPR044274">
    <property type="entry name" value="RFI2"/>
</dbReference>
<dbReference type="SMART" id="SM00184">
    <property type="entry name" value="RING"/>
    <property type="match status" value="1"/>
</dbReference>
<dbReference type="InterPro" id="IPR013083">
    <property type="entry name" value="Znf_RING/FYVE/PHD"/>
</dbReference>
<comment type="caution">
    <text evidence="6">The sequence shown here is derived from an EMBL/GenBank/DDBJ whole genome shotgun (WGS) entry which is preliminary data.</text>
</comment>
<accession>A0AAV5HDF1</accession>
<dbReference type="AlphaFoldDB" id="A0AAV5HDF1"/>
<evidence type="ECO:0000259" key="5">
    <source>
        <dbReference type="PROSITE" id="PS50089"/>
    </source>
</evidence>
<dbReference type="InterPro" id="IPR018957">
    <property type="entry name" value="Znf_C3HC4_RING-type"/>
</dbReference>
<dbReference type="GO" id="GO:0008270">
    <property type="term" value="F:zinc ion binding"/>
    <property type="evidence" value="ECO:0007669"/>
    <property type="project" value="UniProtKB-KW"/>
</dbReference>
<feature type="domain" description="RING-type" evidence="5">
    <location>
        <begin position="30"/>
        <end position="75"/>
    </location>
</feature>
<dbReference type="SUPFAM" id="SSF57850">
    <property type="entry name" value="RING/U-box"/>
    <property type="match status" value="1"/>
</dbReference>
<dbReference type="PROSITE" id="PS50089">
    <property type="entry name" value="ZF_RING_2"/>
    <property type="match status" value="1"/>
</dbReference>
<gene>
    <name evidence="6" type="ORF">SLEP1_g1313</name>
</gene>
<evidence type="ECO:0000313" key="7">
    <source>
        <dbReference type="Proteomes" id="UP001054252"/>
    </source>
</evidence>
<proteinExistence type="predicted"/>